<feature type="region of interest" description="Disordered" evidence="1">
    <location>
        <begin position="497"/>
        <end position="519"/>
    </location>
</feature>
<organism evidence="2 3">
    <name type="scientific">Methylibium petroleiphilum (strain ATCC BAA-1232 / LMG 22953 / PM1)</name>
    <dbReference type="NCBI Taxonomy" id="420662"/>
    <lineage>
        <taxon>Bacteria</taxon>
        <taxon>Pseudomonadati</taxon>
        <taxon>Pseudomonadota</taxon>
        <taxon>Betaproteobacteria</taxon>
        <taxon>Burkholderiales</taxon>
        <taxon>Sphaerotilaceae</taxon>
        <taxon>Methylibium</taxon>
    </lineage>
</organism>
<dbReference type="Proteomes" id="UP000000366">
    <property type="component" value="Plasmid RPME01"/>
</dbReference>
<feature type="region of interest" description="Disordered" evidence="1">
    <location>
        <begin position="106"/>
        <end position="127"/>
    </location>
</feature>
<keyword evidence="3" id="KW-1185">Reference proteome</keyword>
<dbReference type="EMBL" id="CP000556">
    <property type="protein sequence ID" value="ABM96783.1"/>
    <property type="molecule type" value="Genomic_DNA"/>
</dbReference>
<reference evidence="2 3" key="1">
    <citation type="journal article" date="2007" name="J. Bacteriol.">
        <title>Whole-genome analysis of the methyl tert-butyl ether-degrading beta-proteobacterium Methylibium petroleiphilum PM1.</title>
        <authorList>
            <person name="Kane S.R."/>
            <person name="Chakicherla A.Y."/>
            <person name="Chain P.S.G."/>
            <person name="Schmidt R."/>
            <person name="Shin M.W."/>
            <person name="Legler T.C."/>
            <person name="Scow K.M."/>
            <person name="Larimer F.W."/>
            <person name="Lucas S.M."/>
            <person name="Richardson P.M."/>
            <person name="Hristova K.R."/>
        </authorList>
    </citation>
    <scope>NUCLEOTIDE SEQUENCE [LARGE SCALE GENOMIC DNA]</scope>
    <source>
        <strain evidence="3">ATCC BAA-1232 / LMG 22953 / PM1</strain>
        <plasmid evidence="2 3">RPME01</plasmid>
    </source>
</reference>
<dbReference type="RefSeq" id="WP_011831402.1">
    <property type="nucleotide sequence ID" value="NC_008826.1"/>
</dbReference>
<evidence type="ECO:0000313" key="3">
    <source>
        <dbReference type="Proteomes" id="UP000000366"/>
    </source>
</evidence>
<keyword evidence="2" id="KW-0614">Plasmid</keyword>
<dbReference type="HOGENOM" id="CLU_524585_0_0_4"/>
<evidence type="ECO:0000256" key="1">
    <source>
        <dbReference type="SAM" id="MobiDB-lite"/>
    </source>
</evidence>
<evidence type="ECO:0000313" key="2">
    <source>
        <dbReference type="EMBL" id="ABM96783.1"/>
    </source>
</evidence>
<dbReference type="KEGG" id="mpt:Mpe_B0002"/>
<sequence length="519" mass="56392">MNNEELVELERLSRTAPKSVDAFLDIIAKRYLGLVGRQGSFKPAHPVVMSLSTLLRARGSDAPHKRLDDLEGSKVAVGELLAIAGLTERAERMRKLWERGQPLFKRDETPAAAGGTPQAWPEKDPKQEVPAALSVALRSTEQIDNQVEQVCACVHLLSNAPFQRVDSLQWVRRVAQERLSELLMAQPALLHPRLFFEVVGWGSKVPLAHALAMRTRGRLPSGLDGYSDAQLTPFATHPIVVAALSQKAPVVPGNPKDSQGEGRTLLGVFTESNPMQVTSRMLSSVLQLERLRKAAGVRARSAIPNGSSQKETFLPRAATLFAWAWKDGDYRASMQLLRELRESGLVDERAFRFQVLLDAPQALGQMSTTPGFRKQIDVVGRLVRQTEALQLIGFPGAKSPAGAATLILKASFACANDPGYPTVSTAASMCDVNDAARALSFFEAQGIGFEDMAERIRTSGATNAGWEPSDPWATALRVMEAERSMARVIKETVAGEAITSASNGPGEANPAPRRRRAPV</sequence>
<name>A2SMJ4_METPP</name>
<protein>
    <submittedName>
        <fullName evidence="2">Uncharacterized protein</fullName>
    </submittedName>
</protein>
<gene>
    <name evidence="2" type="ordered locus">Mpe_B0002</name>
</gene>
<proteinExistence type="predicted"/>
<dbReference type="AlphaFoldDB" id="A2SMJ4"/>
<geneLocation type="plasmid" evidence="2 3">
    <name>RPME01</name>
</geneLocation>
<accession>A2SMJ4</accession>